<dbReference type="SUPFAM" id="SSF51126">
    <property type="entry name" value="Pectin lyase-like"/>
    <property type="match status" value="1"/>
</dbReference>
<gene>
    <name evidence="4" type="ORF">J421_5030</name>
</gene>
<feature type="chain" id="PRO_5004794513" evidence="2">
    <location>
        <begin position="27"/>
        <end position="427"/>
    </location>
</feature>
<dbReference type="PANTHER" id="PTHR22990">
    <property type="entry name" value="F-BOX ONLY PROTEIN"/>
    <property type="match status" value="1"/>
</dbReference>
<sequence length="427" mass="46722">MRRVRTDRRPVAFGAALLLGAHAALAQPAVVVSPTGAVRTVTEALRVAPAGARIVIRAGTYREPTLHVTRAVTIVGEGLPTLDGENAREIMVVTARDVTVRGVRFARVGTAFTEDRAALRVRDTGGCTIADNRFDDTFFGVYLANVAGCRIERNVLSARKTGESASGNGIHLWSARDVVIADNQIRGHRDGIYFEFVRASTVERNVSERNLRYGLHFMYSDSCRYLDNTFRANGSGVAVMYTKQVVMRGNRFEDNRGGAAYGLLLKEIGDPVLEGNTFARNTVGLMADGTTRLLASRNVFASNGWGVRLMSNVQDSRFDANDFSANTFDVATSGRDATAAFAGNWFDAYRGYDLDRDGRGDVPHRPVRLFSLLVARYEPSMVLLRSFFVDLLDVAERGIPSLTPDAVVDAHPAMRPVARRTTVSSLH</sequence>
<keyword evidence="5" id="KW-1185">Reference proteome</keyword>
<name>W0RQD6_9BACT</name>
<dbReference type="AlphaFoldDB" id="W0RQD6"/>
<protein>
    <submittedName>
        <fullName evidence="4">Nitrous oxide reductase family maturation protein NosD</fullName>
    </submittedName>
</protein>
<dbReference type="InterPro" id="IPR006626">
    <property type="entry name" value="PbH1"/>
</dbReference>
<dbReference type="SMART" id="SM00722">
    <property type="entry name" value="CASH"/>
    <property type="match status" value="2"/>
</dbReference>
<keyword evidence="4" id="KW-0614">Plasmid</keyword>
<dbReference type="NCBIfam" id="TIGR04247">
    <property type="entry name" value="NosD_copper_fam"/>
    <property type="match status" value="1"/>
</dbReference>
<organism evidence="4 5">
    <name type="scientific">Gemmatirosa kalamazoonensis</name>
    <dbReference type="NCBI Taxonomy" id="861299"/>
    <lineage>
        <taxon>Bacteria</taxon>
        <taxon>Pseudomonadati</taxon>
        <taxon>Gemmatimonadota</taxon>
        <taxon>Gemmatimonadia</taxon>
        <taxon>Gemmatimonadales</taxon>
        <taxon>Gemmatimonadaceae</taxon>
        <taxon>Gemmatirosa</taxon>
    </lineage>
</organism>
<dbReference type="InterPro" id="IPR007742">
    <property type="entry name" value="NosD_dom"/>
</dbReference>
<evidence type="ECO:0000313" key="5">
    <source>
        <dbReference type="Proteomes" id="UP000019151"/>
    </source>
</evidence>
<dbReference type="InterPro" id="IPR026464">
    <property type="entry name" value="NosD_copper_fam"/>
</dbReference>
<dbReference type="InterPro" id="IPR011050">
    <property type="entry name" value="Pectin_lyase_fold/virulence"/>
</dbReference>
<dbReference type="EMBL" id="CP007129">
    <property type="protein sequence ID" value="AHG92565.1"/>
    <property type="molecule type" value="Genomic_DNA"/>
</dbReference>
<dbReference type="PATRIC" id="fig|861299.3.peg.5083"/>
<dbReference type="Pfam" id="PF05048">
    <property type="entry name" value="NosD"/>
    <property type="match status" value="1"/>
</dbReference>
<reference evidence="4 5" key="1">
    <citation type="journal article" date="2014" name="Genome Announc.">
        <title>Genome Sequence and Methylome of Soil Bacterium Gemmatirosa kalamazoonensis KBS708T, a Member of the Rarely Cultivated Gemmatimonadetes Phylum.</title>
        <authorList>
            <person name="Debruyn J.M."/>
            <person name="Radosevich M."/>
            <person name="Wommack K.E."/>
            <person name="Polson S.W."/>
            <person name="Hauser L.J."/>
            <person name="Fawaz M.N."/>
            <person name="Korlach J."/>
            <person name="Tsai Y.C."/>
        </authorList>
    </citation>
    <scope>NUCLEOTIDE SEQUENCE [LARGE SCALE GENOMIC DNA]</scope>
    <source>
        <strain evidence="4 5">KBS708</strain>
        <plasmid evidence="5">Plasmid 1</plasmid>
    </source>
</reference>
<dbReference type="InterPro" id="IPR012334">
    <property type="entry name" value="Pectin_lyas_fold"/>
</dbReference>
<dbReference type="Proteomes" id="UP000019151">
    <property type="component" value="Plasmid 1"/>
</dbReference>
<feature type="domain" description="Carbohydrate-binding/sugar hydrolysis" evidence="3">
    <location>
        <begin position="48"/>
        <end position="195"/>
    </location>
</feature>
<feature type="domain" description="Carbohydrate-binding/sugar hydrolysis" evidence="3">
    <location>
        <begin position="206"/>
        <end position="362"/>
    </location>
</feature>
<evidence type="ECO:0000256" key="2">
    <source>
        <dbReference type="SAM" id="SignalP"/>
    </source>
</evidence>
<evidence type="ECO:0000313" key="4">
    <source>
        <dbReference type="EMBL" id="AHG92565.1"/>
    </source>
</evidence>
<geneLocation type="plasmid" evidence="4 5">
    <name>1</name>
</geneLocation>
<dbReference type="KEGG" id="gba:J421_5030"/>
<dbReference type="PANTHER" id="PTHR22990:SF15">
    <property type="entry name" value="F-BOX ONLY PROTEIN 10"/>
    <property type="match status" value="1"/>
</dbReference>
<dbReference type="InterPro" id="IPR051550">
    <property type="entry name" value="SCF-Subunits/Alg-Epimerases"/>
</dbReference>
<dbReference type="InParanoid" id="W0RQD6"/>
<dbReference type="Gene3D" id="2.160.20.10">
    <property type="entry name" value="Single-stranded right-handed beta-helix, Pectin lyase-like"/>
    <property type="match status" value="1"/>
</dbReference>
<evidence type="ECO:0000256" key="1">
    <source>
        <dbReference type="ARBA" id="ARBA00022737"/>
    </source>
</evidence>
<dbReference type="InterPro" id="IPR006633">
    <property type="entry name" value="Carb-bd_sugar_hydrolysis-dom"/>
</dbReference>
<dbReference type="SMART" id="SM00710">
    <property type="entry name" value="PbH1"/>
    <property type="match status" value="9"/>
</dbReference>
<proteinExistence type="predicted"/>
<keyword evidence="2" id="KW-0732">Signal</keyword>
<feature type="signal peptide" evidence="2">
    <location>
        <begin position="1"/>
        <end position="26"/>
    </location>
</feature>
<keyword evidence="1" id="KW-0677">Repeat</keyword>
<dbReference type="HOGENOM" id="CLU_041882_1_1_0"/>
<evidence type="ECO:0000259" key="3">
    <source>
        <dbReference type="SMART" id="SM00722"/>
    </source>
</evidence>
<accession>W0RQD6</accession>